<reference evidence="2" key="2">
    <citation type="journal article" date="2015" name="Data Brief">
        <title>Shoot transcriptome of the giant reed, Arundo donax.</title>
        <authorList>
            <person name="Barrero R.A."/>
            <person name="Guerrero F.D."/>
            <person name="Moolhuijzen P."/>
            <person name="Goolsby J.A."/>
            <person name="Tidwell J."/>
            <person name="Bellgard S.E."/>
            <person name="Bellgard M.I."/>
        </authorList>
    </citation>
    <scope>NUCLEOTIDE SEQUENCE</scope>
    <source>
        <tissue evidence="2">Shoot tissue taken approximately 20 cm above the soil surface</tissue>
    </source>
</reference>
<proteinExistence type="predicted"/>
<feature type="compositionally biased region" description="Basic residues" evidence="1">
    <location>
        <begin position="11"/>
        <end position="22"/>
    </location>
</feature>
<sequence length="22" mass="2613">MQFKLAPIRSLQKKQKLKNQAN</sequence>
<reference evidence="2" key="1">
    <citation type="submission" date="2014-09" db="EMBL/GenBank/DDBJ databases">
        <authorList>
            <person name="Magalhaes I.L.F."/>
            <person name="Oliveira U."/>
            <person name="Santos F.R."/>
            <person name="Vidigal T.H.D.A."/>
            <person name="Brescovit A.D."/>
            <person name="Santos A.J."/>
        </authorList>
    </citation>
    <scope>NUCLEOTIDE SEQUENCE</scope>
    <source>
        <tissue evidence="2">Shoot tissue taken approximately 20 cm above the soil surface</tissue>
    </source>
</reference>
<dbReference type="AlphaFoldDB" id="A0A0A9AGM8"/>
<organism evidence="2">
    <name type="scientific">Arundo donax</name>
    <name type="common">Giant reed</name>
    <name type="synonym">Donax arundinaceus</name>
    <dbReference type="NCBI Taxonomy" id="35708"/>
    <lineage>
        <taxon>Eukaryota</taxon>
        <taxon>Viridiplantae</taxon>
        <taxon>Streptophyta</taxon>
        <taxon>Embryophyta</taxon>
        <taxon>Tracheophyta</taxon>
        <taxon>Spermatophyta</taxon>
        <taxon>Magnoliopsida</taxon>
        <taxon>Liliopsida</taxon>
        <taxon>Poales</taxon>
        <taxon>Poaceae</taxon>
        <taxon>PACMAD clade</taxon>
        <taxon>Arundinoideae</taxon>
        <taxon>Arundineae</taxon>
        <taxon>Arundo</taxon>
    </lineage>
</organism>
<name>A0A0A9AGM8_ARUDO</name>
<evidence type="ECO:0000256" key="1">
    <source>
        <dbReference type="SAM" id="MobiDB-lite"/>
    </source>
</evidence>
<accession>A0A0A9AGM8</accession>
<feature type="region of interest" description="Disordered" evidence="1">
    <location>
        <begin position="1"/>
        <end position="22"/>
    </location>
</feature>
<protein>
    <submittedName>
        <fullName evidence="2">Uncharacterized protein</fullName>
    </submittedName>
</protein>
<dbReference type="EMBL" id="GBRH01249815">
    <property type="protein sequence ID" value="JAD48080.1"/>
    <property type="molecule type" value="Transcribed_RNA"/>
</dbReference>
<evidence type="ECO:0000313" key="2">
    <source>
        <dbReference type="EMBL" id="JAD48080.1"/>
    </source>
</evidence>